<dbReference type="KEGG" id="has:Halsa_0227"/>
<protein>
    <submittedName>
        <fullName evidence="1">Uncharacterized protein</fullName>
    </submittedName>
</protein>
<dbReference type="AlphaFoldDB" id="E4RNN3"/>
<dbReference type="HOGENOM" id="CLU_2617095_0_0_9"/>
<proteinExistence type="predicted"/>
<evidence type="ECO:0000313" key="1">
    <source>
        <dbReference type="EMBL" id="ADQ13711.1"/>
    </source>
</evidence>
<sequence length="78" mass="9387">MDDHFELLEEIVDYNRGLLEQADGEFDEVINKMITFRFEGYDIWNPLTDESSRFAVDPFKKYGDKNIEKMINEYRNLD</sequence>
<evidence type="ECO:0000313" key="2">
    <source>
        <dbReference type="Proteomes" id="UP000007434"/>
    </source>
</evidence>
<gene>
    <name evidence="1" type="ordered locus">Halsa_0227</name>
</gene>
<reference evidence="1 2" key="2">
    <citation type="journal article" date="2011" name="J. Bacteriol.">
        <title>Complete Genome Sequence of the Haloalkaliphilic, Hydrogen Producing Halanaerobium hydrogenoformans.</title>
        <authorList>
            <person name="Brown S.D."/>
            <person name="Begemann M.B."/>
            <person name="Mormile M.R."/>
            <person name="Wall J.D."/>
            <person name="Han C.S."/>
            <person name="Goodwin L.A."/>
            <person name="Pitluck S."/>
            <person name="Land M.L."/>
            <person name="Hauser L.J."/>
            <person name="Elias D.A."/>
        </authorList>
    </citation>
    <scope>NUCLEOTIDE SEQUENCE [LARGE SCALE GENOMIC DNA]</scope>
    <source>
        <strain evidence="2">sapolanicus</strain>
    </source>
</reference>
<keyword evidence="2" id="KW-1185">Reference proteome</keyword>
<name>E4RNN3_HALHG</name>
<accession>E4RNN3</accession>
<reference evidence="1 2" key="1">
    <citation type="submission" date="2010-11" db="EMBL/GenBank/DDBJ databases">
        <title>Complete sequence of Halanaerobium sp. sapolanicus.</title>
        <authorList>
            <consortium name="US DOE Joint Genome Institute"/>
            <person name="Lucas S."/>
            <person name="Copeland A."/>
            <person name="Lapidus A."/>
            <person name="Cheng J.-F."/>
            <person name="Bruce D."/>
            <person name="Goodwin L."/>
            <person name="Pitluck S."/>
            <person name="Davenport K."/>
            <person name="Detter J.C."/>
            <person name="Han C."/>
            <person name="Tapia R."/>
            <person name="Land M."/>
            <person name="Hauser L."/>
            <person name="Jeffries C."/>
            <person name="Kyrpides N."/>
            <person name="Ivanova N."/>
            <person name="Mikhailova N."/>
            <person name="Begemann M.B."/>
            <person name="Mormile M.R."/>
            <person name="Wall J.D."/>
            <person name="Elias D.A."/>
            <person name="Woyke T."/>
        </authorList>
    </citation>
    <scope>NUCLEOTIDE SEQUENCE [LARGE SCALE GENOMIC DNA]</scope>
    <source>
        <strain evidence="2">sapolanicus</strain>
    </source>
</reference>
<dbReference type="Proteomes" id="UP000007434">
    <property type="component" value="Chromosome"/>
</dbReference>
<organism evidence="1 2">
    <name type="scientific">Halanaerobium hydrogeniformans</name>
    <name type="common">Halanaerobium sp. (strain sapolanicus)</name>
    <dbReference type="NCBI Taxonomy" id="656519"/>
    <lineage>
        <taxon>Bacteria</taxon>
        <taxon>Bacillati</taxon>
        <taxon>Bacillota</taxon>
        <taxon>Clostridia</taxon>
        <taxon>Halanaerobiales</taxon>
        <taxon>Halanaerobiaceae</taxon>
        <taxon>Halanaerobium</taxon>
    </lineage>
</organism>
<dbReference type="OrthoDB" id="9960858at2"/>
<dbReference type="RefSeq" id="WP_013404817.1">
    <property type="nucleotide sequence ID" value="NC_014654.1"/>
</dbReference>
<dbReference type="EMBL" id="CP002304">
    <property type="protein sequence ID" value="ADQ13711.1"/>
    <property type="molecule type" value="Genomic_DNA"/>
</dbReference>